<dbReference type="RefSeq" id="WP_150277471.1">
    <property type="nucleotide sequence ID" value="NZ_BMFF01000001.1"/>
</dbReference>
<dbReference type="Proteomes" id="UP000638188">
    <property type="component" value="Unassembled WGS sequence"/>
</dbReference>
<dbReference type="SMART" id="SM00267">
    <property type="entry name" value="GGDEF"/>
    <property type="match status" value="1"/>
</dbReference>
<evidence type="ECO:0000313" key="6">
    <source>
        <dbReference type="Proteomes" id="UP000638188"/>
    </source>
</evidence>
<dbReference type="Pfam" id="PF00990">
    <property type="entry name" value="GGDEF"/>
    <property type="match status" value="1"/>
</dbReference>
<evidence type="ECO:0000256" key="2">
    <source>
        <dbReference type="ARBA" id="ARBA00034247"/>
    </source>
</evidence>
<gene>
    <name evidence="5" type="ORF">GCM10007418_04250</name>
</gene>
<dbReference type="PROSITE" id="PS50887">
    <property type="entry name" value="GGDEF"/>
    <property type="match status" value="1"/>
</dbReference>
<dbReference type="InterPro" id="IPR043128">
    <property type="entry name" value="Rev_trsase/Diguanyl_cyclase"/>
</dbReference>
<keyword evidence="6" id="KW-1185">Reference proteome</keyword>
<dbReference type="Gene3D" id="3.30.70.270">
    <property type="match status" value="1"/>
</dbReference>
<dbReference type="InterPro" id="IPR000160">
    <property type="entry name" value="GGDEF_dom"/>
</dbReference>
<feature type="transmembrane region" description="Helical" evidence="3">
    <location>
        <begin position="120"/>
        <end position="139"/>
    </location>
</feature>
<feature type="transmembrane region" description="Helical" evidence="3">
    <location>
        <begin position="46"/>
        <end position="65"/>
    </location>
</feature>
<dbReference type="NCBIfam" id="TIGR00254">
    <property type="entry name" value="GGDEF"/>
    <property type="match status" value="1"/>
</dbReference>
<dbReference type="PANTHER" id="PTHR45138:SF9">
    <property type="entry name" value="DIGUANYLATE CYCLASE DGCM-RELATED"/>
    <property type="match status" value="1"/>
</dbReference>
<keyword evidence="3" id="KW-0812">Transmembrane</keyword>
<name>A0ABQ1P6A3_9GAMM</name>
<dbReference type="CDD" id="cd01949">
    <property type="entry name" value="GGDEF"/>
    <property type="match status" value="1"/>
</dbReference>
<feature type="transmembrane region" description="Helical" evidence="3">
    <location>
        <begin position="151"/>
        <end position="176"/>
    </location>
</feature>
<proteinExistence type="predicted"/>
<feature type="domain" description="GGDEF" evidence="4">
    <location>
        <begin position="217"/>
        <end position="349"/>
    </location>
</feature>
<feature type="transmembrane region" description="Helical" evidence="3">
    <location>
        <begin position="72"/>
        <end position="91"/>
    </location>
</feature>
<dbReference type="InterPro" id="IPR050469">
    <property type="entry name" value="Diguanylate_Cyclase"/>
</dbReference>
<evidence type="ECO:0000256" key="1">
    <source>
        <dbReference type="ARBA" id="ARBA00012528"/>
    </source>
</evidence>
<keyword evidence="3" id="KW-0472">Membrane</keyword>
<evidence type="ECO:0000259" key="4">
    <source>
        <dbReference type="PROSITE" id="PS50887"/>
    </source>
</evidence>
<evidence type="ECO:0000313" key="5">
    <source>
        <dbReference type="EMBL" id="GGC87637.1"/>
    </source>
</evidence>
<reference evidence="6" key="1">
    <citation type="journal article" date="2019" name="Int. J. Syst. Evol. Microbiol.">
        <title>The Global Catalogue of Microorganisms (GCM) 10K type strain sequencing project: providing services to taxonomists for standard genome sequencing and annotation.</title>
        <authorList>
            <consortium name="The Broad Institute Genomics Platform"/>
            <consortium name="The Broad Institute Genome Sequencing Center for Infectious Disease"/>
            <person name="Wu L."/>
            <person name="Ma J."/>
        </authorList>
    </citation>
    <scope>NUCLEOTIDE SEQUENCE [LARGE SCALE GENOMIC DNA]</scope>
    <source>
        <strain evidence="6">CGMCC 1.12482</strain>
    </source>
</reference>
<feature type="transmembrane region" description="Helical" evidence="3">
    <location>
        <begin position="97"/>
        <end position="113"/>
    </location>
</feature>
<organism evidence="5 6">
    <name type="scientific">Halopseudomonas salina</name>
    <dbReference type="NCBI Taxonomy" id="1323744"/>
    <lineage>
        <taxon>Bacteria</taxon>
        <taxon>Pseudomonadati</taxon>
        <taxon>Pseudomonadota</taxon>
        <taxon>Gammaproteobacteria</taxon>
        <taxon>Pseudomonadales</taxon>
        <taxon>Pseudomonadaceae</taxon>
        <taxon>Halopseudomonas</taxon>
    </lineage>
</organism>
<dbReference type="InterPro" id="IPR029787">
    <property type="entry name" value="Nucleotide_cyclase"/>
</dbReference>
<comment type="catalytic activity">
    <reaction evidence="2">
        <text>2 GTP = 3',3'-c-di-GMP + 2 diphosphate</text>
        <dbReference type="Rhea" id="RHEA:24898"/>
        <dbReference type="ChEBI" id="CHEBI:33019"/>
        <dbReference type="ChEBI" id="CHEBI:37565"/>
        <dbReference type="ChEBI" id="CHEBI:58805"/>
        <dbReference type="EC" id="2.7.7.65"/>
    </reaction>
</comment>
<dbReference type="PANTHER" id="PTHR45138">
    <property type="entry name" value="REGULATORY COMPONENTS OF SENSORY TRANSDUCTION SYSTEM"/>
    <property type="match status" value="1"/>
</dbReference>
<sequence>MDKVTAPGRHESGKPQFWQLARRCCQLAASVDVAFFFLFHLLGSPILAWINVVSVGLYLLAYWLLGKRLNQPAIILIWIEVIVHAFLGTLLVGWDSGFHYFLLMFIPALFAGMRRRNAWLAVGGLWAFYVGLYALMWFVDPLQPIASGGLLGVFLFNLTVVFCMFSYLTLFYISTVSGTQRALRRMATIDSLTGLFNRRHLSDLADKEIARHARNPEELSFLLLDIDHFKEFNDEHGHDTGDRILERVSTVLAQTLREQDYIGRWGGEEFLVVLPGTGLEQAIQTAERIRCAVETCSWVFADLEVFVTVSVGVSQYCAGENLSSAVARADQALYESKRRGRNRVEVSATELN</sequence>
<dbReference type="EC" id="2.7.7.65" evidence="1"/>
<dbReference type="EMBL" id="BMFF01000001">
    <property type="protein sequence ID" value="GGC87637.1"/>
    <property type="molecule type" value="Genomic_DNA"/>
</dbReference>
<evidence type="ECO:0000256" key="3">
    <source>
        <dbReference type="SAM" id="Phobius"/>
    </source>
</evidence>
<keyword evidence="3" id="KW-1133">Transmembrane helix</keyword>
<accession>A0ABQ1P6A3</accession>
<protein>
    <recommendedName>
        <fullName evidence="1">diguanylate cyclase</fullName>
        <ecNumber evidence="1">2.7.7.65</ecNumber>
    </recommendedName>
</protein>
<comment type="caution">
    <text evidence="5">The sequence shown here is derived from an EMBL/GenBank/DDBJ whole genome shotgun (WGS) entry which is preliminary data.</text>
</comment>
<dbReference type="SUPFAM" id="SSF55073">
    <property type="entry name" value="Nucleotide cyclase"/>
    <property type="match status" value="1"/>
</dbReference>